<feature type="region of interest" description="Disordered" evidence="20">
    <location>
        <begin position="1492"/>
        <end position="1525"/>
    </location>
</feature>
<dbReference type="InterPro" id="IPR027417">
    <property type="entry name" value="P-loop_NTPase"/>
</dbReference>
<comment type="catalytic activity">
    <reaction evidence="18">
        <text>ATP + H2O = ADP + phosphate + H(+)</text>
        <dbReference type="Rhea" id="RHEA:13065"/>
        <dbReference type="ChEBI" id="CHEBI:15377"/>
        <dbReference type="ChEBI" id="CHEBI:15378"/>
        <dbReference type="ChEBI" id="CHEBI:30616"/>
        <dbReference type="ChEBI" id="CHEBI:43474"/>
        <dbReference type="ChEBI" id="CHEBI:456216"/>
    </reaction>
</comment>
<feature type="compositionally biased region" description="Basic residues" evidence="20">
    <location>
        <begin position="1552"/>
        <end position="1566"/>
    </location>
</feature>
<evidence type="ECO:0000259" key="23">
    <source>
        <dbReference type="PROSITE" id="PS51194"/>
    </source>
</evidence>
<dbReference type="InterPro" id="IPR036390">
    <property type="entry name" value="WH_DNA-bd_sf"/>
</dbReference>
<evidence type="ECO:0000256" key="15">
    <source>
        <dbReference type="ARBA" id="ARBA00023242"/>
    </source>
</evidence>
<feature type="compositionally biased region" description="Gly residues" evidence="20">
    <location>
        <begin position="1619"/>
        <end position="1629"/>
    </location>
</feature>
<dbReference type="GO" id="GO:0016787">
    <property type="term" value="F:hydrolase activity"/>
    <property type="evidence" value="ECO:0007669"/>
    <property type="project" value="UniProtKB-KW"/>
</dbReference>
<evidence type="ECO:0000256" key="17">
    <source>
        <dbReference type="ARBA" id="ARBA00034808"/>
    </source>
</evidence>
<evidence type="ECO:0000256" key="14">
    <source>
        <dbReference type="ARBA" id="ARBA00023235"/>
    </source>
</evidence>
<keyword evidence="9" id="KW-0347">Helicase</keyword>
<dbReference type="InterPro" id="IPR036388">
    <property type="entry name" value="WH-like_DNA-bd_sf"/>
</dbReference>
<evidence type="ECO:0000256" key="18">
    <source>
        <dbReference type="ARBA" id="ARBA00049360"/>
    </source>
</evidence>
<dbReference type="InterPro" id="IPR004589">
    <property type="entry name" value="DNA_helicase_ATP-dep_RecQ"/>
</dbReference>
<feature type="compositionally biased region" description="Polar residues" evidence="20">
    <location>
        <begin position="146"/>
        <end position="158"/>
    </location>
</feature>
<dbReference type="InterPro" id="IPR014001">
    <property type="entry name" value="Helicase_ATP-bd"/>
</dbReference>
<keyword evidence="14" id="KW-0413">Isomerase</keyword>
<dbReference type="InterPro" id="IPR044876">
    <property type="entry name" value="HRDC_dom_sf"/>
</dbReference>
<dbReference type="PROSITE" id="PS00690">
    <property type="entry name" value="DEAH_ATP_HELICASE"/>
    <property type="match status" value="1"/>
</dbReference>
<evidence type="ECO:0000256" key="4">
    <source>
        <dbReference type="ARBA" id="ARBA00022705"/>
    </source>
</evidence>
<keyword evidence="10" id="KW-0862">Zinc</keyword>
<evidence type="ECO:0000259" key="22">
    <source>
        <dbReference type="PROSITE" id="PS51192"/>
    </source>
</evidence>
<feature type="region of interest" description="Disordered" evidence="20">
    <location>
        <begin position="674"/>
        <end position="729"/>
    </location>
</feature>
<dbReference type="GO" id="GO:0000724">
    <property type="term" value="P:double-strand break repair via homologous recombination"/>
    <property type="evidence" value="ECO:0007669"/>
    <property type="project" value="TreeGrafter"/>
</dbReference>
<dbReference type="SMART" id="SM00956">
    <property type="entry name" value="RQC"/>
    <property type="match status" value="1"/>
</dbReference>
<name>A0A2D3UTW6_9PEZI</name>
<comment type="similarity">
    <text evidence="3">Belongs to the helicase family. RecQ subfamily.</text>
</comment>
<feature type="domain" description="Helicase ATP-binding" evidence="22">
    <location>
        <begin position="760"/>
        <end position="941"/>
    </location>
</feature>
<feature type="compositionally biased region" description="Polar residues" evidence="20">
    <location>
        <begin position="602"/>
        <end position="616"/>
    </location>
</feature>
<feature type="region of interest" description="Disordered" evidence="20">
    <location>
        <begin position="572"/>
        <end position="616"/>
    </location>
</feature>
<comment type="cofactor">
    <cofactor evidence="1">
        <name>Zn(2+)</name>
        <dbReference type="ChEBI" id="CHEBI:29105"/>
    </cofactor>
</comment>
<dbReference type="GO" id="GO:0006260">
    <property type="term" value="P:DNA replication"/>
    <property type="evidence" value="ECO:0007669"/>
    <property type="project" value="UniProtKB-KW"/>
</dbReference>
<evidence type="ECO:0000256" key="2">
    <source>
        <dbReference type="ARBA" id="ARBA00004123"/>
    </source>
</evidence>
<dbReference type="Pfam" id="PF00270">
    <property type="entry name" value="DEAD"/>
    <property type="match status" value="1"/>
</dbReference>
<keyword evidence="15" id="KW-0539">Nucleus</keyword>
<proteinExistence type="inferred from homology"/>
<dbReference type="InterPro" id="IPR001650">
    <property type="entry name" value="Helicase_C-like"/>
</dbReference>
<protein>
    <recommendedName>
        <fullName evidence="19">RecQ-like DNA helicase BLM</fullName>
        <ecNumber evidence="17">5.6.2.4</ecNumber>
    </recommendedName>
</protein>
<dbReference type="InterPro" id="IPR018982">
    <property type="entry name" value="RQC_domain"/>
</dbReference>
<feature type="compositionally biased region" description="Polar residues" evidence="20">
    <location>
        <begin position="572"/>
        <end position="582"/>
    </location>
</feature>
<dbReference type="InterPro" id="IPR011545">
    <property type="entry name" value="DEAD/DEAH_box_helicase_dom"/>
</dbReference>
<keyword evidence="25" id="KW-1185">Reference proteome</keyword>
<dbReference type="GO" id="GO:0043138">
    <property type="term" value="F:3'-5' DNA helicase activity"/>
    <property type="evidence" value="ECO:0007669"/>
    <property type="project" value="UniProtKB-EC"/>
</dbReference>
<evidence type="ECO:0000313" key="24">
    <source>
        <dbReference type="EMBL" id="CZT15327.1"/>
    </source>
</evidence>
<dbReference type="EMBL" id="FJUY01000001">
    <property type="protein sequence ID" value="CZT15327.1"/>
    <property type="molecule type" value="Genomic_DNA"/>
</dbReference>
<feature type="region of interest" description="Disordered" evidence="20">
    <location>
        <begin position="1275"/>
        <end position="1328"/>
    </location>
</feature>
<keyword evidence="13" id="KW-0234">DNA repair</keyword>
<dbReference type="EC" id="5.6.2.4" evidence="17"/>
<dbReference type="GO" id="GO:0046872">
    <property type="term" value="F:metal ion binding"/>
    <property type="evidence" value="ECO:0007669"/>
    <property type="project" value="UniProtKB-KW"/>
</dbReference>
<evidence type="ECO:0000256" key="6">
    <source>
        <dbReference type="ARBA" id="ARBA00022741"/>
    </source>
</evidence>
<dbReference type="SUPFAM" id="SSF46785">
    <property type="entry name" value="Winged helix' DNA-binding domain"/>
    <property type="match status" value="1"/>
</dbReference>
<dbReference type="FunFam" id="3.40.50.300:FF:000537">
    <property type="entry name" value="Bloom syndrome RecQ-like helicase"/>
    <property type="match status" value="1"/>
</dbReference>
<dbReference type="OrthoDB" id="10261556at2759"/>
<dbReference type="InterPro" id="IPR001763">
    <property type="entry name" value="Rhodanese-like_dom"/>
</dbReference>
<accession>A0A2D3UTW6</accession>
<evidence type="ECO:0000256" key="13">
    <source>
        <dbReference type="ARBA" id="ARBA00023204"/>
    </source>
</evidence>
<dbReference type="GO" id="GO:0005634">
    <property type="term" value="C:nucleus"/>
    <property type="evidence" value="ECO:0007669"/>
    <property type="project" value="UniProtKB-SubCell"/>
</dbReference>
<feature type="region of interest" description="Disordered" evidence="20">
    <location>
        <begin position="1539"/>
        <end position="1635"/>
    </location>
</feature>
<dbReference type="Gene3D" id="3.40.50.300">
    <property type="entry name" value="P-loop containing nucleotide triphosphate hydrolases"/>
    <property type="match status" value="2"/>
</dbReference>
<dbReference type="PANTHER" id="PTHR13710:SF153">
    <property type="entry name" value="RECQ-LIKE DNA HELICASE BLM"/>
    <property type="match status" value="1"/>
</dbReference>
<evidence type="ECO:0000256" key="16">
    <source>
        <dbReference type="ARBA" id="ARBA00034617"/>
    </source>
</evidence>
<keyword evidence="4" id="KW-0235">DNA replication</keyword>
<feature type="domain" description="Rhodanese" evidence="21">
    <location>
        <begin position="967"/>
        <end position="1025"/>
    </location>
</feature>
<dbReference type="Pfam" id="PF00271">
    <property type="entry name" value="Helicase_C"/>
    <property type="match status" value="1"/>
</dbReference>
<dbReference type="CDD" id="cd18794">
    <property type="entry name" value="SF2_C_RecQ"/>
    <property type="match status" value="1"/>
</dbReference>
<dbReference type="Gene3D" id="1.10.10.10">
    <property type="entry name" value="Winged helix-like DNA-binding domain superfamily/Winged helix DNA-binding domain"/>
    <property type="match status" value="1"/>
</dbReference>
<feature type="region of interest" description="Disordered" evidence="20">
    <location>
        <begin position="38"/>
        <end position="165"/>
    </location>
</feature>
<keyword evidence="7" id="KW-0227">DNA damage</keyword>
<evidence type="ECO:0000256" key="11">
    <source>
        <dbReference type="ARBA" id="ARBA00022840"/>
    </source>
</evidence>
<dbReference type="Pfam" id="PF16124">
    <property type="entry name" value="RecQ_Zn_bind"/>
    <property type="match status" value="1"/>
</dbReference>
<dbReference type="FunFam" id="3.40.50.300:FF:000340">
    <property type="entry name" value="Bloom syndrome, RecQ helicase"/>
    <property type="match status" value="1"/>
</dbReference>
<dbReference type="GeneID" id="35596481"/>
<dbReference type="Gene3D" id="1.10.150.80">
    <property type="entry name" value="HRDC domain"/>
    <property type="match status" value="1"/>
</dbReference>
<feature type="compositionally biased region" description="Basic and acidic residues" evidence="20">
    <location>
        <begin position="57"/>
        <end position="75"/>
    </location>
</feature>
<dbReference type="Proteomes" id="UP000225277">
    <property type="component" value="Unassembled WGS sequence"/>
</dbReference>
<evidence type="ECO:0000256" key="8">
    <source>
        <dbReference type="ARBA" id="ARBA00022801"/>
    </source>
</evidence>
<organism evidence="24 25">
    <name type="scientific">Ramularia collo-cygni</name>
    <dbReference type="NCBI Taxonomy" id="112498"/>
    <lineage>
        <taxon>Eukaryota</taxon>
        <taxon>Fungi</taxon>
        <taxon>Dikarya</taxon>
        <taxon>Ascomycota</taxon>
        <taxon>Pezizomycotina</taxon>
        <taxon>Dothideomycetes</taxon>
        <taxon>Dothideomycetidae</taxon>
        <taxon>Mycosphaerellales</taxon>
        <taxon>Mycosphaerellaceae</taxon>
        <taxon>Ramularia</taxon>
    </lineage>
</organism>
<dbReference type="PROSITE" id="PS51194">
    <property type="entry name" value="HELICASE_CTER"/>
    <property type="match status" value="1"/>
</dbReference>
<keyword evidence="8" id="KW-0378">Hydrolase</keyword>
<dbReference type="STRING" id="112498.A0A2D3UTW6"/>
<evidence type="ECO:0000256" key="1">
    <source>
        <dbReference type="ARBA" id="ARBA00001947"/>
    </source>
</evidence>
<feature type="domain" description="Helicase C-terminal" evidence="23">
    <location>
        <begin position="965"/>
        <end position="1118"/>
    </location>
</feature>
<feature type="compositionally biased region" description="Low complexity" evidence="20">
    <location>
        <begin position="1606"/>
        <end position="1618"/>
    </location>
</feature>
<evidence type="ECO:0000256" key="20">
    <source>
        <dbReference type="SAM" id="MobiDB-lite"/>
    </source>
</evidence>
<evidence type="ECO:0000259" key="21">
    <source>
        <dbReference type="PROSITE" id="PS50206"/>
    </source>
</evidence>
<feature type="region of interest" description="Disordered" evidence="20">
    <location>
        <begin position="219"/>
        <end position="325"/>
    </location>
</feature>
<dbReference type="GO" id="GO:0005524">
    <property type="term" value="F:ATP binding"/>
    <property type="evidence" value="ECO:0007669"/>
    <property type="project" value="UniProtKB-KW"/>
</dbReference>
<dbReference type="FunFam" id="1.10.10.10:FF:000495">
    <property type="entry name" value="RecQ family helicase MusN"/>
    <property type="match status" value="1"/>
</dbReference>
<dbReference type="GO" id="GO:0009378">
    <property type="term" value="F:four-way junction helicase activity"/>
    <property type="evidence" value="ECO:0007669"/>
    <property type="project" value="TreeGrafter"/>
</dbReference>
<sequence length="1635" mass="181828">MTRHNLNEHLNWLLQAKPSIPSTSTSLPQVSALFPSITATPNEGIATDSDSTQELTSRSRESSRRPEDIARERGSNNEAMVRARTAPGSASIPQTWIGNAVPEPQPSPSRNARSASAQSRAPSASASRAPSVARAPTGSRPPSVHGMTTSRHVPSTSRPIPMPPADVEMLDLTDGVAVLCSPAPKLQMATTTGRKRTSDEFECDMEALRESEVIKRPAARRKAEPRISEEFKSLDDFMDDSQSPVKQVGPSDDAPPPYSTIPPPKAKTVAKLARANTTVVRSPSKPRFDQSRVMSDSEDDDDIVDFSSRKPRNTPKPFAASSERSRALTKLEPIKSEILDDDSLMQVDDFEAVEPQAIVYPDLKRRVTPPVQRVLFDAPPPTGGTQAVSSEDEAAFALLHKVFLLSDSVFEGILSSLQNRQDALAEAITDLYDKGFDNADDLEREQEILDERHAAIVTLRDRRPQYRDLTVEKESRREALLLAVKSRQKEAKAAAQAKNRAAGDRLRAFQETCLAALRQSEGDFLSVTDQEVESSGPFMGQKVAVRSTQAPTKMALDQGPYVPSSSRIAQTQMPQIQHVQTSRPPPFRDTSNMRSPLDLSRTAPSHTTAYNQSVSHDSQMFDDDTFENIDDHGTFVAAENMYSNRMGSPPARFEDDDDFGFGDDEDMLEVVEHFESRGSSTRTPDKPPGRSALAETSHNAQARHHDSGKSKKTGSKALSAAQENELERKNFSHPWSNEVKTTLKTRFKLRGFRENQVEAINATLAGKDTFVLMPTGGGKSLCYQLPALISSGKTRGVTIVISPLVSLMEDQVQHLRNLQIQAFLINSETTQEERREIMNALDSRDVEKFIQLMYVTPEMLSKSQAMMNVFDRLHRRNRLARFVIDEAHCVSQWGHDFRPDYKLLGDVRQKFPGVPVMALTATATENVKFDTMHNLGIDGCEVLTSSFNRKNLYYEVRKKNKGKADIEDIAELIKEKHHRKTGIIYCLSRADCENMAAALQKQGIKAHHYHAGIENAEKSRIQKQWQAGAYHVIVATIAFGMGIDKGNVRFVIHHSMPKSLEGYYQETGRAGRDGLASRCYLYYGYGDATKLRRMIDDPKKDSSWEQRQRLHHMLRLMIQYCENRSDCRRVQVLGYFSERFNQADCDAQCDNCNSTSTFEDIDFTSYARQAVDLVRKVRGDKVTVLHCVDVFRGASNKKIQHLRHSEIDEFGAGKDLDRSDVERLFYRLLSEDVLREDSELNKKKFPTQHVNLGSKCTDFRSGSRKQLIMQISTTPKMPKTKAVASKSKKAAGPKRRELPMSTNVSSPLHGASRRKKSAQSGEMHANGYKKDNFIVSDAEEEEFYQDADTESDDGFAPVIDARKPRQKAPAARGLGTRITTDEVISSLSEVHQIVLEDFMSLAEKKCKEIQKKKGLMMVPFTNTMLQHMVVHWIEDEEQMAEIPRINKDMVGIYGKHFIRLVKEQRQRYNEMMGHTEQQPDQHARNVIDLVSDDGEDYGSIPSDLEDDDEDEDEEGEQSTYFRPDSKVVEFNNRFAASQSAAMAMPPPQAPVTKKKAAVAKKPKTYRASHAGGGGSGAGRGRGRKASGGYGSRASSSSGVEKRSNKNGGTSAGSSRGNSRSGGAGGGGGSVFMMPT</sequence>
<reference evidence="24 25" key="1">
    <citation type="submission" date="2016-03" db="EMBL/GenBank/DDBJ databases">
        <authorList>
            <person name="Ploux O."/>
        </authorList>
    </citation>
    <scope>NUCLEOTIDE SEQUENCE [LARGE SCALE GENOMIC DNA]</scope>
    <source>
        <strain evidence="24 25">URUG2</strain>
    </source>
</reference>
<dbReference type="GO" id="GO:0005737">
    <property type="term" value="C:cytoplasm"/>
    <property type="evidence" value="ECO:0007669"/>
    <property type="project" value="TreeGrafter"/>
</dbReference>
<dbReference type="SMART" id="SM00490">
    <property type="entry name" value="HELICc"/>
    <property type="match status" value="1"/>
</dbReference>
<dbReference type="PROSITE" id="PS50206">
    <property type="entry name" value="RHODANESE_3"/>
    <property type="match status" value="1"/>
</dbReference>
<comment type="catalytic activity">
    <reaction evidence="16">
        <text>Couples ATP hydrolysis with the unwinding of duplex DNA by translocating in the 3'-5' direction.</text>
        <dbReference type="EC" id="5.6.2.4"/>
    </reaction>
</comment>
<dbReference type="SMART" id="SM00487">
    <property type="entry name" value="DEXDc"/>
    <property type="match status" value="1"/>
</dbReference>
<evidence type="ECO:0000256" key="9">
    <source>
        <dbReference type="ARBA" id="ARBA00022806"/>
    </source>
</evidence>
<dbReference type="SUPFAM" id="SSF52540">
    <property type="entry name" value="P-loop containing nucleoside triphosphate hydrolases"/>
    <property type="match status" value="1"/>
</dbReference>
<feature type="compositionally biased region" description="Low complexity" evidence="20">
    <location>
        <begin position="108"/>
        <end position="136"/>
    </location>
</feature>
<comment type="subcellular location">
    <subcellularLocation>
        <location evidence="2">Nucleus</location>
    </subcellularLocation>
</comment>
<evidence type="ECO:0000256" key="3">
    <source>
        <dbReference type="ARBA" id="ARBA00005446"/>
    </source>
</evidence>
<dbReference type="GO" id="GO:0003677">
    <property type="term" value="F:DNA binding"/>
    <property type="evidence" value="ECO:0007669"/>
    <property type="project" value="UniProtKB-KW"/>
</dbReference>
<dbReference type="PANTHER" id="PTHR13710">
    <property type="entry name" value="DNA HELICASE RECQ FAMILY MEMBER"/>
    <property type="match status" value="1"/>
</dbReference>
<keyword evidence="5" id="KW-0479">Metal-binding</keyword>
<evidence type="ECO:0000256" key="5">
    <source>
        <dbReference type="ARBA" id="ARBA00022723"/>
    </source>
</evidence>
<evidence type="ECO:0000256" key="10">
    <source>
        <dbReference type="ARBA" id="ARBA00022833"/>
    </source>
</evidence>
<dbReference type="PROSITE" id="PS51192">
    <property type="entry name" value="HELICASE_ATP_BIND_1"/>
    <property type="match status" value="1"/>
</dbReference>
<evidence type="ECO:0000256" key="12">
    <source>
        <dbReference type="ARBA" id="ARBA00023125"/>
    </source>
</evidence>
<dbReference type="Pfam" id="PF09382">
    <property type="entry name" value="RQC"/>
    <property type="match status" value="1"/>
</dbReference>
<feature type="compositionally biased region" description="Basic and acidic residues" evidence="20">
    <location>
        <begin position="219"/>
        <end position="235"/>
    </location>
</feature>
<feature type="compositionally biased region" description="Gly residues" evidence="20">
    <location>
        <begin position="1570"/>
        <end position="1590"/>
    </location>
</feature>
<dbReference type="NCBIfam" id="TIGR00614">
    <property type="entry name" value="recQ_fam"/>
    <property type="match status" value="1"/>
</dbReference>
<dbReference type="GO" id="GO:0005694">
    <property type="term" value="C:chromosome"/>
    <property type="evidence" value="ECO:0007669"/>
    <property type="project" value="TreeGrafter"/>
</dbReference>
<evidence type="ECO:0000256" key="19">
    <source>
        <dbReference type="ARBA" id="ARBA00073450"/>
    </source>
</evidence>
<dbReference type="InterPro" id="IPR002464">
    <property type="entry name" value="DNA/RNA_helicase_DEAH_CS"/>
</dbReference>
<keyword evidence="6" id="KW-0547">Nucleotide-binding</keyword>
<dbReference type="RefSeq" id="XP_023622224.1">
    <property type="nucleotide sequence ID" value="XM_023766456.1"/>
</dbReference>
<keyword evidence="11" id="KW-0067">ATP-binding</keyword>
<evidence type="ECO:0000313" key="25">
    <source>
        <dbReference type="Proteomes" id="UP000225277"/>
    </source>
</evidence>
<dbReference type="InterPro" id="IPR032284">
    <property type="entry name" value="RecQ_Zn-bd"/>
</dbReference>
<dbReference type="CDD" id="cd17920">
    <property type="entry name" value="DEXHc_RecQ"/>
    <property type="match status" value="1"/>
</dbReference>
<feature type="compositionally biased region" description="Pro residues" evidence="20">
    <location>
        <begin position="253"/>
        <end position="265"/>
    </location>
</feature>
<gene>
    <name evidence="24" type="ORF">RCC_01188</name>
</gene>
<keyword evidence="12" id="KW-0238">DNA-binding</keyword>
<feature type="compositionally biased region" description="Acidic residues" evidence="20">
    <location>
        <begin position="1503"/>
        <end position="1516"/>
    </location>
</feature>
<evidence type="ECO:0000256" key="7">
    <source>
        <dbReference type="ARBA" id="ARBA00022763"/>
    </source>
</evidence>